<dbReference type="GO" id="GO:0005506">
    <property type="term" value="F:iron ion binding"/>
    <property type="evidence" value="ECO:0007669"/>
    <property type="project" value="UniProtKB-UniRule"/>
</dbReference>
<evidence type="ECO:0000256" key="1">
    <source>
        <dbReference type="ARBA" id="ARBA00004759"/>
    </source>
</evidence>
<proteinExistence type="inferred from homology"/>
<feature type="binding site" evidence="10">
    <location>
        <position position="103"/>
    </location>
    <ligand>
        <name>Fe cation</name>
        <dbReference type="ChEBI" id="CHEBI:24875"/>
        <note>catalytic</note>
    </ligand>
</feature>
<evidence type="ECO:0000256" key="4">
    <source>
        <dbReference type="ARBA" id="ARBA00022723"/>
    </source>
</evidence>
<evidence type="ECO:0000256" key="9">
    <source>
        <dbReference type="PIRSR" id="PIRSR610300-50"/>
    </source>
</evidence>
<comment type="similarity">
    <text evidence="2 11">Belongs to the cysteine dioxygenase family.</text>
</comment>
<dbReference type="Gene3D" id="2.60.120.10">
    <property type="entry name" value="Jelly Rolls"/>
    <property type="match status" value="1"/>
</dbReference>
<comment type="catalytic activity">
    <reaction evidence="11">
        <text>L-cysteine + O2 = 3-sulfino-L-alanine + H(+)</text>
        <dbReference type="Rhea" id="RHEA:20441"/>
        <dbReference type="ChEBI" id="CHEBI:15378"/>
        <dbReference type="ChEBI" id="CHEBI:15379"/>
        <dbReference type="ChEBI" id="CHEBI:35235"/>
        <dbReference type="ChEBI" id="CHEBI:61085"/>
        <dbReference type="EC" id="1.13.11.20"/>
    </reaction>
</comment>
<dbReference type="InterPro" id="IPR010300">
    <property type="entry name" value="CDO_1"/>
</dbReference>
<reference evidence="12 13" key="1">
    <citation type="submission" date="2024-11" db="EMBL/GenBank/DDBJ databases">
        <title>Adaptive evolution of stress response genes in parasites aligns with host niche diversity.</title>
        <authorList>
            <person name="Hahn C."/>
            <person name="Resl P."/>
        </authorList>
    </citation>
    <scope>NUCLEOTIDE SEQUENCE [LARGE SCALE GENOMIC DNA]</scope>
    <source>
        <strain evidence="12">EGGRZ-B1_66</strain>
        <tissue evidence="12">Body</tissue>
    </source>
</reference>
<dbReference type="Proteomes" id="UP001626550">
    <property type="component" value="Unassembled WGS sequence"/>
</dbReference>
<dbReference type="InterPro" id="IPR011051">
    <property type="entry name" value="RmlC_Cupin_sf"/>
</dbReference>
<accession>A0ABD2QIJ1</accession>
<evidence type="ECO:0000256" key="6">
    <source>
        <dbReference type="ARBA" id="ARBA00022964"/>
    </source>
</evidence>
<dbReference type="GO" id="GO:0042412">
    <property type="term" value="P:taurine biosynthetic process"/>
    <property type="evidence" value="ECO:0007669"/>
    <property type="project" value="UniProtKB-UniRule"/>
</dbReference>
<dbReference type="EC" id="1.13.11.20" evidence="3 11"/>
<keyword evidence="5 9" id="KW-0883">Thioether bond</keyword>
<evidence type="ECO:0000256" key="3">
    <source>
        <dbReference type="ARBA" id="ARBA00013133"/>
    </source>
</evidence>
<gene>
    <name evidence="12" type="primary">CDO1</name>
    <name evidence="12" type="ORF">Ciccas_001959</name>
</gene>
<evidence type="ECO:0000256" key="5">
    <source>
        <dbReference type="ARBA" id="ARBA00022784"/>
    </source>
</evidence>
<sequence length="233" mass="27025">MDVLNSVEANLSSDMEICAKSPSKLSMEELIRELHRVFEKDEVSVDELHQLMSSVDLKHENWEKYEYFDQYRYTRNLVDEGNGKFNLIVLCWGLRHGSGIHDHMGSHCLVTVLSGECKEDLYDWPEKSSSGALQEMKLRSSQIHKPGEVNYIHDKIGLHRIENPSHTNKLVTLHLYCPPYSECHNFNENTSQAHSCTVTFMTKYGKRPDRRSIEVSFYSFTIHANSQIFEESH</sequence>
<protein>
    <recommendedName>
        <fullName evidence="3 11">Cysteine dioxygenase</fullName>
        <ecNumber evidence="3 11">1.13.11.20</ecNumber>
    </recommendedName>
</protein>
<dbReference type="PANTHER" id="PTHR12918:SF1">
    <property type="entry name" value="CYSTEINE DIOXYGENASE TYPE 1"/>
    <property type="match status" value="1"/>
</dbReference>
<evidence type="ECO:0000256" key="2">
    <source>
        <dbReference type="ARBA" id="ARBA00006622"/>
    </source>
</evidence>
<feature type="binding site" evidence="10">
    <location>
        <position position="159"/>
    </location>
    <ligand>
        <name>Fe cation</name>
        <dbReference type="ChEBI" id="CHEBI:24875"/>
        <note>catalytic</note>
    </ligand>
</feature>
<evidence type="ECO:0000256" key="11">
    <source>
        <dbReference type="RuleBase" id="RU366010"/>
    </source>
</evidence>
<dbReference type="CDD" id="cd10548">
    <property type="entry name" value="cupin_CDO"/>
    <property type="match status" value="1"/>
</dbReference>
<keyword evidence="7 11" id="KW-0560">Oxidoreductase</keyword>
<evidence type="ECO:0000256" key="10">
    <source>
        <dbReference type="PIRSR" id="PIRSR610300-51"/>
    </source>
</evidence>
<feature type="binding site" evidence="10">
    <location>
        <position position="101"/>
    </location>
    <ligand>
        <name>Fe cation</name>
        <dbReference type="ChEBI" id="CHEBI:24875"/>
        <note>catalytic</note>
    </ligand>
</feature>
<evidence type="ECO:0000313" key="12">
    <source>
        <dbReference type="EMBL" id="KAL3319360.1"/>
    </source>
</evidence>
<keyword evidence="13" id="KW-1185">Reference proteome</keyword>
<dbReference type="EMBL" id="JBJKFK010000142">
    <property type="protein sequence ID" value="KAL3319360.1"/>
    <property type="molecule type" value="Genomic_DNA"/>
</dbReference>
<keyword evidence="4 10" id="KW-0479">Metal-binding</keyword>
<evidence type="ECO:0000256" key="7">
    <source>
        <dbReference type="ARBA" id="ARBA00023002"/>
    </source>
</evidence>
<name>A0ABD2QIJ1_9PLAT</name>
<dbReference type="PANTHER" id="PTHR12918">
    <property type="entry name" value="CYSTEINE DIOXYGENASE"/>
    <property type="match status" value="1"/>
</dbReference>
<keyword evidence="8 10" id="KW-0408">Iron</keyword>
<organism evidence="12 13">
    <name type="scientific">Cichlidogyrus casuarinus</name>
    <dbReference type="NCBI Taxonomy" id="1844966"/>
    <lineage>
        <taxon>Eukaryota</taxon>
        <taxon>Metazoa</taxon>
        <taxon>Spiralia</taxon>
        <taxon>Lophotrochozoa</taxon>
        <taxon>Platyhelminthes</taxon>
        <taxon>Monogenea</taxon>
        <taxon>Monopisthocotylea</taxon>
        <taxon>Dactylogyridea</taxon>
        <taxon>Ancyrocephalidae</taxon>
        <taxon>Cichlidogyrus</taxon>
    </lineage>
</organism>
<dbReference type="AlphaFoldDB" id="A0ABD2QIJ1"/>
<dbReference type="Pfam" id="PF05995">
    <property type="entry name" value="CDO_I"/>
    <property type="match status" value="1"/>
</dbReference>
<dbReference type="SUPFAM" id="SSF51182">
    <property type="entry name" value="RmlC-like cupins"/>
    <property type="match status" value="1"/>
</dbReference>
<evidence type="ECO:0000256" key="8">
    <source>
        <dbReference type="ARBA" id="ARBA00023004"/>
    </source>
</evidence>
<dbReference type="GO" id="GO:0017172">
    <property type="term" value="F:cysteine dioxygenase activity"/>
    <property type="evidence" value="ECO:0007669"/>
    <property type="project" value="UniProtKB-UniRule"/>
</dbReference>
<evidence type="ECO:0000313" key="13">
    <source>
        <dbReference type="Proteomes" id="UP001626550"/>
    </source>
</evidence>
<feature type="cross-link" description="3'-(S-cysteinyl)-tyrosine (Cys-Tyr)" evidence="9">
    <location>
        <begin position="108"/>
        <end position="176"/>
    </location>
</feature>
<comment type="caution">
    <text evidence="12">The sequence shown here is derived from an EMBL/GenBank/DDBJ whole genome shotgun (WGS) entry which is preliminary data.</text>
</comment>
<comment type="pathway">
    <text evidence="1 11">Organosulfur biosynthesis; taurine biosynthesis; hypotaurine from L-cysteine: step 1/2.</text>
</comment>
<keyword evidence="6 11" id="KW-0223">Dioxygenase</keyword>
<comment type="cofactor">
    <cofactor evidence="11">
        <name>Fe cation</name>
        <dbReference type="ChEBI" id="CHEBI:24875"/>
    </cofactor>
    <text evidence="11">Binds 1 Fe cation per subunit.</text>
</comment>
<dbReference type="InterPro" id="IPR014710">
    <property type="entry name" value="RmlC-like_jellyroll"/>
</dbReference>